<dbReference type="AlphaFoldDB" id="A0A931HYW5"/>
<keyword evidence="3" id="KW-0210">Decarboxylase</keyword>
<dbReference type="InterPro" id="IPR015421">
    <property type="entry name" value="PyrdxlP-dep_Trfase_major"/>
</dbReference>
<proteinExistence type="inferred from homology"/>
<evidence type="ECO:0000259" key="6">
    <source>
        <dbReference type="Pfam" id="PF01276"/>
    </source>
</evidence>
<evidence type="ECO:0000256" key="4">
    <source>
        <dbReference type="ARBA" id="ARBA00022898"/>
    </source>
</evidence>
<evidence type="ECO:0000256" key="3">
    <source>
        <dbReference type="ARBA" id="ARBA00022793"/>
    </source>
</evidence>
<dbReference type="InterPro" id="IPR000310">
    <property type="entry name" value="Orn/Lys/Arg_deCO2ase_major_dom"/>
</dbReference>
<reference evidence="8 9" key="1">
    <citation type="journal article" date="2005" name="Int. J. Syst. Evol. Microbiol.">
        <title>Halobacillus yeomjeoni sp. nov., isolated from a marine solar saltern in Korea.</title>
        <authorList>
            <person name="Yoon J.H."/>
            <person name="Kang S.J."/>
            <person name="Lee C.H."/>
            <person name="Oh H.W."/>
            <person name="Oh T.K."/>
        </authorList>
    </citation>
    <scope>NUCLEOTIDE SEQUENCE [LARGE SCALE GENOMIC DNA]</scope>
    <source>
        <strain evidence="8 9">KCTC 3957</strain>
    </source>
</reference>
<evidence type="ECO:0000256" key="1">
    <source>
        <dbReference type="ARBA" id="ARBA00001933"/>
    </source>
</evidence>
<comment type="cofactor">
    <cofactor evidence="1">
        <name>pyridoxal 5'-phosphate</name>
        <dbReference type="ChEBI" id="CHEBI:597326"/>
    </cofactor>
</comment>
<dbReference type="PANTHER" id="PTHR43277">
    <property type="entry name" value="ARGININE DECARBOXYLASE"/>
    <property type="match status" value="1"/>
</dbReference>
<dbReference type="Gene3D" id="3.90.105.10">
    <property type="entry name" value="Molybdopterin biosynthesis moea protein, domain 2"/>
    <property type="match status" value="1"/>
</dbReference>
<keyword evidence="4" id="KW-0663">Pyridoxal phosphate</keyword>
<comment type="caution">
    <text evidence="8">The sequence shown here is derived from an EMBL/GenBank/DDBJ whole genome shotgun (WGS) entry which is preliminary data.</text>
</comment>
<dbReference type="InterPro" id="IPR008286">
    <property type="entry name" value="Prn/Lys/Arg_de-COase_C"/>
</dbReference>
<dbReference type="Pfam" id="PF01276">
    <property type="entry name" value="OKR_DC_1"/>
    <property type="match status" value="1"/>
</dbReference>
<organism evidence="8 9">
    <name type="scientific">Halobacillus yeomjeoni</name>
    <dbReference type="NCBI Taxonomy" id="311194"/>
    <lineage>
        <taxon>Bacteria</taxon>
        <taxon>Bacillati</taxon>
        <taxon>Bacillota</taxon>
        <taxon>Bacilli</taxon>
        <taxon>Bacillales</taxon>
        <taxon>Bacillaceae</taxon>
        <taxon>Halobacillus</taxon>
    </lineage>
</organism>
<protein>
    <submittedName>
        <fullName evidence="8">Aminotransferase class I/II-fold pyridoxal phosphate-dependent enzyme</fullName>
    </submittedName>
</protein>
<dbReference type="InterPro" id="IPR052357">
    <property type="entry name" value="Orn_Lys_Arg_decarboxylase-I"/>
</dbReference>
<comment type="similarity">
    <text evidence="2">Belongs to the Orn/Lys/Arg decarboxylase class-I family.</text>
</comment>
<dbReference type="SUPFAM" id="SSF53383">
    <property type="entry name" value="PLP-dependent transferases"/>
    <property type="match status" value="1"/>
</dbReference>
<evidence type="ECO:0000259" key="7">
    <source>
        <dbReference type="Pfam" id="PF03711"/>
    </source>
</evidence>
<dbReference type="RefSeq" id="WP_197318494.1">
    <property type="nucleotide sequence ID" value="NZ_JADZSC010000006.1"/>
</dbReference>
<evidence type="ECO:0000256" key="5">
    <source>
        <dbReference type="ARBA" id="ARBA00023239"/>
    </source>
</evidence>
<feature type="domain" description="Orn/Lys/Arg decarboxylases family 1 pyridoxal-P attachment site" evidence="6">
    <location>
        <begin position="7"/>
        <end position="303"/>
    </location>
</feature>
<dbReference type="GO" id="GO:0016831">
    <property type="term" value="F:carboxy-lyase activity"/>
    <property type="evidence" value="ECO:0007669"/>
    <property type="project" value="UniProtKB-KW"/>
</dbReference>
<sequence>MNVQKETPLYDALIKNKQKSPLSFHVPGHKYGEVFPEKAMDTYEALLSIDATEITGLDDLHAPDSVIKKAQKLASLYFESDATSFLVNGTTVGNMAMVLSVCNRGDEVIVQRNCHKSVMNGLELAGAKPVFLASEYEEATGRYSKVTAESVRKGITEHPNAKAVFLTYPDYFGRTYPIKDIIDVAHAHDLPLLVDEAHGVHFHLGSPFPHPSLKEGADAVVQSAHKMAPAMTMASFIHIKGNRVKKEKLNHYLQILQSSSPSYPLMASLDLARYYLANWDDKKGVFKFIEDIRTYFKRYHDLWDVLPLTHYDDPLKMTLSVKRGSGFEVAQALEESGIVPEMATTDQILLTFGLEPAFDEEILKERLSSVYFQLKNLSERATIKQDDFSLPSIQTLEMSYPEMQELPSYDVNWKDAVGLIAAEAVIPYPPGIPLLMKGERISKKHIELVRSLQGQGAKFQNGNIAHEIRVFKGE</sequence>
<dbReference type="Pfam" id="PF03711">
    <property type="entry name" value="OKR_DC_1_C"/>
    <property type="match status" value="1"/>
</dbReference>
<evidence type="ECO:0000313" key="9">
    <source>
        <dbReference type="Proteomes" id="UP000614490"/>
    </source>
</evidence>
<dbReference type="EMBL" id="JADZSC010000006">
    <property type="protein sequence ID" value="MBH0231863.1"/>
    <property type="molecule type" value="Genomic_DNA"/>
</dbReference>
<keyword evidence="5" id="KW-0456">Lyase</keyword>
<keyword evidence="9" id="KW-1185">Reference proteome</keyword>
<dbReference type="Gene3D" id="3.40.640.10">
    <property type="entry name" value="Type I PLP-dependent aspartate aminotransferase-like (Major domain)"/>
    <property type="match status" value="1"/>
</dbReference>
<gene>
    <name evidence="8" type="ORF">H0267_16830</name>
</gene>
<dbReference type="Proteomes" id="UP000614490">
    <property type="component" value="Unassembled WGS sequence"/>
</dbReference>
<dbReference type="InterPro" id="IPR015424">
    <property type="entry name" value="PyrdxlP-dep_Trfase"/>
</dbReference>
<accession>A0A931HYW5</accession>
<evidence type="ECO:0000256" key="2">
    <source>
        <dbReference type="ARBA" id="ARBA00010671"/>
    </source>
</evidence>
<dbReference type="PANTHER" id="PTHR43277:SF3">
    <property type="entry name" value="DECARBOXYLASE, PUTATIVE-RELATED"/>
    <property type="match status" value="1"/>
</dbReference>
<evidence type="ECO:0000313" key="8">
    <source>
        <dbReference type="EMBL" id="MBH0231863.1"/>
    </source>
</evidence>
<keyword evidence="8" id="KW-0032">Aminotransferase</keyword>
<dbReference type="InterPro" id="IPR036633">
    <property type="entry name" value="Prn/Lys/Arg_de-COase_C_sf"/>
</dbReference>
<dbReference type="GO" id="GO:0008483">
    <property type="term" value="F:transaminase activity"/>
    <property type="evidence" value="ECO:0007669"/>
    <property type="project" value="UniProtKB-KW"/>
</dbReference>
<dbReference type="CDD" id="cd00615">
    <property type="entry name" value="Orn_deC_like"/>
    <property type="match status" value="1"/>
</dbReference>
<keyword evidence="8" id="KW-0808">Transferase</keyword>
<name>A0A931HYW5_9BACI</name>
<feature type="domain" description="Orn/Lys/Arg decarboxylase C-terminal" evidence="7">
    <location>
        <begin position="410"/>
        <end position="453"/>
    </location>
</feature>
<dbReference type="SUPFAM" id="SSF55904">
    <property type="entry name" value="Ornithine decarboxylase C-terminal domain"/>
    <property type="match status" value="1"/>
</dbReference>